<evidence type="ECO:0000256" key="1">
    <source>
        <dbReference type="SAM" id="SignalP"/>
    </source>
</evidence>
<feature type="chain" id="PRO_5015557900" description="Outer membrane lipoprotein carrier protein LolA" evidence="1">
    <location>
        <begin position="18"/>
        <end position="245"/>
    </location>
</feature>
<proteinExistence type="predicted"/>
<organism evidence="2 3">
    <name type="scientific">Massilia glaciei</name>
    <dbReference type="NCBI Taxonomy" id="1524097"/>
    <lineage>
        <taxon>Bacteria</taxon>
        <taxon>Pseudomonadati</taxon>
        <taxon>Pseudomonadota</taxon>
        <taxon>Betaproteobacteria</taxon>
        <taxon>Burkholderiales</taxon>
        <taxon>Oxalobacteraceae</taxon>
        <taxon>Telluria group</taxon>
        <taxon>Massilia</taxon>
    </lineage>
</organism>
<protein>
    <recommendedName>
        <fullName evidence="4">Outer membrane lipoprotein carrier protein LolA</fullName>
    </recommendedName>
</protein>
<keyword evidence="3" id="KW-1185">Reference proteome</keyword>
<comment type="caution">
    <text evidence="2">The sequence shown here is derived from an EMBL/GenBank/DDBJ whole genome shotgun (WGS) entry which is preliminary data.</text>
</comment>
<evidence type="ECO:0000313" key="2">
    <source>
        <dbReference type="EMBL" id="PWF40528.1"/>
    </source>
</evidence>
<reference evidence="2 3" key="1">
    <citation type="submission" date="2018-04" db="EMBL/GenBank/DDBJ databases">
        <title>Massilia violaceinigra sp. nov., a novel purple-pigmented bacterium isolated from Tianshan glacier, Xinjiang, China.</title>
        <authorList>
            <person name="Wang H."/>
        </authorList>
    </citation>
    <scope>NUCLEOTIDE SEQUENCE [LARGE SCALE GENOMIC DNA]</scope>
    <source>
        <strain evidence="2 3">B448-2</strain>
    </source>
</reference>
<gene>
    <name evidence="2" type="ORF">C7C56_025770</name>
</gene>
<dbReference type="EMBL" id="PXWF02000322">
    <property type="protein sequence ID" value="PWF40528.1"/>
    <property type="molecule type" value="Genomic_DNA"/>
</dbReference>
<accession>A0A2U2HC42</accession>
<evidence type="ECO:0008006" key="4">
    <source>
        <dbReference type="Google" id="ProtNLM"/>
    </source>
</evidence>
<name>A0A2U2HC42_9BURK</name>
<dbReference type="AlphaFoldDB" id="A0A2U2HC42"/>
<dbReference type="OrthoDB" id="5704176at2"/>
<evidence type="ECO:0000313" key="3">
    <source>
        <dbReference type="Proteomes" id="UP000241421"/>
    </source>
</evidence>
<sequence>MKLAVLIALLFANSAYANGFDDLKAALAKMQGQSTLRGTYELKEKKTDNDKKTGPETVSASMYVEDSPEGLQMRWDRALLKRAADESKGGVSITKVLPLNVLIRSVSATRMAGTVNYAPAFLQTLAMAQLKSERVEAWQGKPARLIELVINEPDAEDAKLSVKENARLARVWIGTDGAPLAASMTRKFKAKALVFMTIEGSNKEDYVFSVMGNRLVVLKREEIGTNKGPGSDIDFHNVSTFTPKA</sequence>
<keyword evidence="1" id="KW-0732">Signal</keyword>
<dbReference type="RefSeq" id="WP_106760201.1">
    <property type="nucleotide sequence ID" value="NZ_PXWF02000322.1"/>
</dbReference>
<dbReference type="Proteomes" id="UP000241421">
    <property type="component" value="Unassembled WGS sequence"/>
</dbReference>
<feature type="signal peptide" evidence="1">
    <location>
        <begin position="1"/>
        <end position="17"/>
    </location>
</feature>